<dbReference type="VEuPathDB" id="VectorBase:ASIC011886"/>
<name>A0A084W1D0_ANOSI</name>
<reference evidence="2" key="2">
    <citation type="submission" date="2020-05" db="UniProtKB">
        <authorList>
            <consortium name="EnsemblMetazoa"/>
        </authorList>
    </citation>
    <scope>IDENTIFICATION</scope>
</reference>
<keyword evidence="1" id="KW-0315">Glutamine amidotransferase</keyword>
<organism evidence="1">
    <name type="scientific">Anopheles sinensis</name>
    <name type="common">Mosquito</name>
    <dbReference type="NCBI Taxonomy" id="74873"/>
    <lineage>
        <taxon>Eukaryota</taxon>
        <taxon>Metazoa</taxon>
        <taxon>Ecdysozoa</taxon>
        <taxon>Arthropoda</taxon>
        <taxon>Hexapoda</taxon>
        <taxon>Insecta</taxon>
        <taxon>Pterygota</taxon>
        <taxon>Neoptera</taxon>
        <taxon>Endopterygota</taxon>
        <taxon>Diptera</taxon>
        <taxon>Nematocera</taxon>
        <taxon>Culicoidea</taxon>
        <taxon>Culicidae</taxon>
        <taxon>Anophelinae</taxon>
        <taxon>Anopheles</taxon>
    </lineage>
</organism>
<dbReference type="GO" id="GO:0016740">
    <property type="term" value="F:transferase activity"/>
    <property type="evidence" value="ECO:0007669"/>
    <property type="project" value="UniProtKB-KW"/>
</dbReference>
<evidence type="ECO:0000313" key="3">
    <source>
        <dbReference type="Proteomes" id="UP000030765"/>
    </source>
</evidence>
<keyword evidence="1" id="KW-0808">Transferase</keyword>
<sequence>MPILSILQFPTFGVLSSSKYGSIEISSTQRHGAQVASQPKKKGINMLQVLPGIESNTHPLIPSSLSATITPPADSVQSREDVVRHAPRFRNVFGARDTKTRNVRNRADATG</sequence>
<reference evidence="1 3" key="1">
    <citation type="journal article" date="2014" name="BMC Genomics">
        <title>Genome sequence of Anopheles sinensis provides insight into genetics basis of mosquito competence for malaria parasites.</title>
        <authorList>
            <person name="Zhou D."/>
            <person name="Zhang D."/>
            <person name="Ding G."/>
            <person name="Shi L."/>
            <person name="Hou Q."/>
            <person name="Ye Y."/>
            <person name="Xu Y."/>
            <person name="Zhou H."/>
            <person name="Xiong C."/>
            <person name="Li S."/>
            <person name="Yu J."/>
            <person name="Hong S."/>
            <person name="Yu X."/>
            <person name="Zou P."/>
            <person name="Chen C."/>
            <person name="Chang X."/>
            <person name="Wang W."/>
            <person name="Lv Y."/>
            <person name="Sun Y."/>
            <person name="Ma L."/>
            <person name="Shen B."/>
            <person name="Zhu C."/>
        </authorList>
    </citation>
    <scope>NUCLEOTIDE SEQUENCE [LARGE SCALE GENOMIC DNA]</scope>
</reference>
<gene>
    <name evidence="1" type="ORF">ZHAS_00011886</name>
</gene>
<evidence type="ECO:0000313" key="1">
    <source>
        <dbReference type="EMBL" id="KFB44024.1"/>
    </source>
</evidence>
<dbReference type="AlphaFoldDB" id="A0A084W1D0"/>
<dbReference type="Proteomes" id="UP000030765">
    <property type="component" value="Unassembled WGS sequence"/>
</dbReference>
<evidence type="ECO:0000313" key="2">
    <source>
        <dbReference type="EnsemblMetazoa" id="ASIC011886-PA"/>
    </source>
</evidence>
<dbReference type="EMBL" id="ATLV01019271">
    <property type="status" value="NOT_ANNOTATED_CDS"/>
    <property type="molecule type" value="Genomic_DNA"/>
</dbReference>
<protein>
    <submittedName>
        <fullName evidence="1 2">Glutamine amidotransferase</fullName>
    </submittedName>
</protein>
<proteinExistence type="predicted"/>
<accession>A0A084W1D0</accession>
<dbReference type="EMBL" id="KE525267">
    <property type="protein sequence ID" value="KFB44024.1"/>
    <property type="molecule type" value="Genomic_DNA"/>
</dbReference>
<keyword evidence="3" id="KW-1185">Reference proteome</keyword>
<dbReference type="EnsemblMetazoa" id="ASIC011886-RA">
    <property type="protein sequence ID" value="ASIC011886-PA"/>
    <property type="gene ID" value="ASIC011886"/>
</dbReference>